<organism evidence="1">
    <name type="scientific">Tanacetum cinerariifolium</name>
    <name type="common">Dalmatian daisy</name>
    <name type="synonym">Chrysanthemum cinerariifolium</name>
    <dbReference type="NCBI Taxonomy" id="118510"/>
    <lineage>
        <taxon>Eukaryota</taxon>
        <taxon>Viridiplantae</taxon>
        <taxon>Streptophyta</taxon>
        <taxon>Embryophyta</taxon>
        <taxon>Tracheophyta</taxon>
        <taxon>Spermatophyta</taxon>
        <taxon>Magnoliopsida</taxon>
        <taxon>eudicotyledons</taxon>
        <taxon>Gunneridae</taxon>
        <taxon>Pentapetalae</taxon>
        <taxon>asterids</taxon>
        <taxon>campanulids</taxon>
        <taxon>Asterales</taxon>
        <taxon>Asteraceae</taxon>
        <taxon>Asteroideae</taxon>
        <taxon>Anthemideae</taxon>
        <taxon>Anthemidinae</taxon>
        <taxon>Tanacetum</taxon>
    </lineage>
</organism>
<sequence>MRIMPAGKRAKAHGEVGRGFWYCSGVELEGLSSWDLDKTTWGGRFKLFGTVPVCCKCIGKVNGGGLVLAGKLGKRVLFGWLGYSDSSPILVRF</sequence>
<gene>
    <name evidence="1" type="ORF">Tci_888278</name>
</gene>
<reference evidence="1" key="1">
    <citation type="journal article" date="2019" name="Sci. Rep.">
        <title>Draft genome of Tanacetum cinerariifolium, the natural source of mosquito coil.</title>
        <authorList>
            <person name="Yamashiro T."/>
            <person name="Shiraishi A."/>
            <person name="Satake H."/>
            <person name="Nakayama K."/>
        </authorList>
    </citation>
    <scope>NUCLEOTIDE SEQUENCE</scope>
</reference>
<proteinExistence type="predicted"/>
<comment type="caution">
    <text evidence="1">The sequence shown here is derived from an EMBL/GenBank/DDBJ whole genome shotgun (WGS) entry which is preliminary data.</text>
</comment>
<accession>A0A699U4L7</accession>
<dbReference type="AlphaFoldDB" id="A0A699U4L7"/>
<dbReference type="EMBL" id="BKCJ011292462">
    <property type="protein sequence ID" value="GFD16309.1"/>
    <property type="molecule type" value="Genomic_DNA"/>
</dbReference>
<evidence type="ECO:0000313" key="1">
    <source>
        <dbReference type="EMBL" id="GFD16309.1"/>
    </source>
</evidence>
<name>A0A699U4L7_TANCI</name>
<protein>
    <submittedName>
        <fullName evidence="1">Uncharacterized protein</fullName>
    </submittedName>
</protein>